<comment type="caution">
    <text evidence="1">The sequence shown here is derived from an EMBL/GenBank/DDBJ whole genome shotgun (WGS) entry which is preliminary data.</text>
</comment>
<protein>
    <submittedName>
        <fullName evidence="1">Uncharacterized protein</fullName>
    </submittedName>
</protein>
<gene>
    <name evidence="1" type="ORF">BVG16_09990</name>
</gene>
<sequence length="177" mass="20755">MFDPTVFENLKVAIENQIYDLDNLDEIIHITNRIDRIDMSVMAREFALCFHRVGMEDVSVEFRLDASLQDLAAEILEYPGEDPACTLRLCFNMPIRDVDSECPQIDDILQRIWEPSVKPTQTISFIYGEEPMHYLNKIELRFHRKINENQMEDIPNLIEHALHTLTELNRLLESYGD</sequence>
<reference evidence="1 2" key="1">
    <citation type="submission" date="2017-01" db="EMBL/GenBank/DDBJ databases">
        <title>Genome analysis of Paenibacillus selenitrireducens ES3-24.</title>
        <authorList>
            <person name="Xu D."/>
            <person name="Yao R."/>
            <person name="Zheng S."/>
        </authorList>
    </citation>
    <scope>NUCLEOTIDE SEQUENCE [LARGE SCALE GENOMIC DNA]</scope>
    <source>
        <strain evidence="1 2">ES3-24</strain>
    </source>
</reference>
<dbReference type="EMBL" id="MSZX01000003">
    <property type="protein sequence ID" value="OPA79400.1"/>
    <property type="molecule type" value="Genomic_DNA"/>
</dbReference>
<dbReference type="AlphaFoldDB" id="A0A1T2XHQ6"/>
<name>A0A1T2XHQ6_9BACL</name>
<dbReference type="OrthoDB" id="2964978at2"/>
<keyword evidence="2" id="KW-1185">Reference proteome</keyword>
<dbReference type="Proteomes" id="UP000190188">
    <property type="component" value="Unassembled WGS sequence"/>
</dbReference>
<evidence type="ECO:0000313" key="2">
    <source>
        <dbReference type="Proteomes" id="UP000190188"/>
    </source>
</evidence>
<organism evidence="1 2">
    <name type="scientific">Paenibacillus selenitireducens</name>
    <dbReference type="NCBI Taxonomy" id="1324314"/>
    <lineage>
        <taxon>Bacteria</taxon>
        <taxon>Bacillati</taxon>
        <taxon>Bacillota</taxon>
        <taxon>Bacilli</taxon>
        <taxon>Bacillales</taxon>
        <taxon>Paenibacillaceae</taxon>
        <taxon>Paenibacillus</taxon>
    </lineage>
</organism>
<accession>A0A1T2XHQ6</accession>
<proteinExistence type="predicted"/>
<dbReference type="STRING" id="1324314.BVG16_09990"/>
<dbReference type="RefSeq" id="WP_078498401.1">
    <property type="nucleotide sequence ID" value="NZ_MSZX01000003.1"/>
</dbReference>
<evidence type="ECO:0000313" key="1">
    <source>
        <dbReference type="EMBL" id="OPA79400.1"/>
    </source>
</evidence>